<dbReference type="PROSITE" id="PS00789">
    <property type="entry name" value="CHORISMATE_SYNTHASE_3"/>
    <property type="match status" value="1"/>
</dbReference>
<name>A0A0H5DRP1_9BACT</name>
<dbReference type="InterPro" id="IPR035904">
    <property type="entry name" value="Chorismate_synth_AroC_sf"/>
</dbReference>
<keyword evidence="7" id="KW-0274">FAD</keyword>
<dbReference type="EMBL" id="CWGJ01000028">
    <property type="protein sequence ID" value="CRX39376.1"/>
    <property type="molecule type" value="Genomic_DNA"/>
</dbReference>
<comment type="subunit">
    <text evidence="7">Homotetramer.</text>
</comment>
<dbReference type="Pfam" id="PF01264">
    <property type="entry name" value="Chorismate_synt"/>
    <property type="match status" value="1"/>
</dbReference>
<dbReference type="RefSeq" id="WP_098039245.1">
    <property type="nucleotide sequence ID" value="NZ_CWGJ01000028.1"/>
</dbReference>
<feature type="binding site" evidence="7">
    <location>
        <position position="334"/>
    </location>
    <ligand>
        <name>FMN</name>
        <dbReference type="ChEBI" id="CHEBI:58210"/>
    </ligand>
</feature>
<feature type="binding site" evidence="7">
    <location>
        <begin position="306"/>
        <end position="310"/>
    </location>
    <ligand>
        <name>FMN</name>
        <dbReference type="ChEBI" id="CHEBI:58210"/>
    </ligand>
</feature>
<feature type="binding site" evidence="7">
    <location>
        <position position="48"/>
    </location>
    <ligand>
        <name>NADP(+)</name>
        <dbReference type="ChEBI" id="CHEBI:58349"/>
    </ligand>
</feature>
<dbReference type="Gene3D" id="3.60.150.10">
    <property type="entry name" value="Chorismate synthase AroC"/>
    <property type="match status" value="1"/>
</dbReference>
<comment type="function">
    <text evidence="7">Catalyzes the anti-1,4-elimination of the C-3 phosphate and the C-6 proR hydrogen from 5-enolpyruvylshikimate-3-phosphate (EPSP) to yield chorismate, which is the branch point compound that serves as the starting substrate for the three terminal pathways of aromatic amino acid biosynthesis. This reaction introduces a second double bond into the aromatic ring system.</text>
</comment>
<evidence type="ECO:0000256" key="6">
    <source>
        <dbReference type="ARBA" id="ARBA00023239"/>
    </source>
</evidence>
<evidence type="ECO:0000256" key="5">
    <source>
        <dbReference type="ARBA" id="ARBA00023141"/>
    </source>
</evidence>
<feature type="binding site" evidence="7">
    <location>
        <begin position="125"/>
        <end position="127"/>
    </location>
    <ligand>
        <name>FMN</name>
        <dbReference type="ChEBI" id="CHEBI:58210"/>
    </ligand>
</feature>
<dbReference type="HAMAP" id="MF_00300">
    <property type="entry name" value="Chorismate_synth"/>
    <property type="match status" value="1"/>
</dbReference>
<evidence type="ECO:0000256" key="7">
    <source>
        <dbReference type="HAMAP-Rule" id="MF_00300"/>
    </source>
</evidence>
<keyword evidence="7" id="KW-0521">NADP</keyword>
<dbReference type="NCBIfam" id="NF003793">
    <property type="entry name" value="PRK05382.1"/>
    <property type="match status" value="1"/>
</dbReference>
<evidence type="ECO:0000313" key="10">
    <source>
        <dbReference type="Proteomes" id="UP000220251"/>
    </source>
</evidence>
<dbReference type="GO" id="GO:0005829">
    <property type="term" value="C:cytosol"/>
    <property type="evidence" value="ECO:0007669"/>
    <property type="project" value="TreeGrafter"/>
</dbReference>
<dbReference type="UniPathway" id="UPA00053">
    <property type="reaction ID" value="UER00090"/>
</dbReference>
<keyword evidence="7" id="KW-0285">Flavoprotein</keyword>
<dbReference type="PROSITE" id="PS00787">
    <property type="entry name" value="CHORISMATE_SYNTHASE_1"/>
    <property type="match status" value="1"/>
</dbReference>
<dbReference type="NCBIfam" id="TIGR00033">
    <property type="entry name" value="aroC"/>
    <property type="match status" value="1"/>
</dbReference>
<dbReference type="Proteomes" id="UP000220251">
    <property type="component" value="Unassembled WGS sequence"/>
</dbReference>
<gene>
    <name evidence="7 9" type="primary">aroC</name>
    <name evidence="9" type="ORF">ELAC_2055</name>
</gene>
<evidence type="ECO:0000313" key="9">
    <source>
        <dbReference type="EMBL" id="CRX39376.1"/>
    </source>
</evidence>
<evidence type="ECO:0000256" key="1">
    <source>
        <dbReference type="ARBA" id="ARBA00005044"/>
    </source>
</evidence>
<evidence type="ECO:0000256" key="4">
    <source>
        <dbReference type="ARBA" id="ARBA00022605"/>
    </source>
</evidence>
<dbReference type="EC" id="4.2.3.5" evidence="3 7"/>
<keyword evidence="6 7" id="KW-0456">Lyase</keyword>
<sequence length="367" mass="39343">MASNTFGEVFKITSFGESHGPAIGLVIDGCPSGIDVSEQDFQSALEMRGGGSSPFVTARKEADTPRILSGVFGGKTTGAPIALVFDNGDTKSEHYEPIKDTLRPGHANFTYMEKYGVFDWRGGGRSSARETVCRVAAGVIADKILKAQGIDILSYLKKAEGKGMEESPCITEEGLEPWKKRRAESAVFCPEPLGDALIKQAVKQAVEEGDSIGGVVETIVYPLPPGLGEPVYQKVEARLAFAMLSIPASKGFEIGAGFMAASMRGSRHNDSFILKNDRIETETNNAGGTLGGITTGMPLVFRVAFKPTSSIKKEMKTVTLDARETVMKYPEGSRHDPCVAIRAVAVVEAMTKIVLADLLLMSRSSRI</sequence>
<comment type="pathway">
    <text evidence="1 7 8">Metabolic intermediate biosynthesis; chorismate biosynthesis; chorismate from D-erythrose 4-phosphate and phosphoenolpyruvate: step 7/7.</text>
</comment>
<evidence type="ECO:0000256" key="3">
    <source>
        <dbReference type="ARBA" id="ARBA00013036"/>
    </source>
</evidence>
<dbReference type="InterPro" id="IPR000453">
    <property type="entry name" value="Chorismate_synth"/>
</dbReference>
<keyword evidence="7" id="KW-0288">FMN</keyword>
<dbReference type="GO" id="GO:0010181">
    <property type="term" value="F:FMN binding"/>
    <property type="evidence" value="ECO:0007669"/>
    <property type="project" value="TreeGrafter"/>
</dbReference>
<dbReference type="InterPro" id="IPR020541">
    <property type="entry name" value="Chorismate_synthase_CS"/>
</dbReference>
<comment type="catalytic activity">
    <reaction evidence="7 8">
        <text>5-O-(1-carboxyvinyl)-3-phosphoshikimate = chorismate + phosphate</text>
        <dbReference type="Rhea" id="RHEA:21020"/>
        <dbReference type="ChEBI" id="CHEBI:29748"/>
        <dbReference type="ChEBI" id="CHEBI:43474"/>
        <dbReference type="ChEBI" id="CHEBI:57701"/>
        <dbReference type="EC" id="4.2.3.5"/>
    </reaction>
</comment>
<keyword evidence="10" id="KW-1185">Reference proteome</keyword>
<dbReference type="GO" id="GO:0009073">
    <property type="term" value="P:aromatic amino acid family biosynthetic process"/>
    <property type="evidence" value="ECO:0007669"/>
    <property type="project" value="UniProtKB-KW"/>
</dbReference>
<dbReference type="PROSITE" id="PS00788">
    <property type="entry name" value="CHORISMATE_SYNTHASE_2"/>
    <property type="match status" value="1"/>
</dbReference>
<dbReference type="SUPFAM" id="SSF103263">
    <property type="entry name" value="Chorismate synthase, AroC"/>
    <property type="match status" value="1"/>
</dbReference>
<evidence type="ECO:0000256" key="2">
    <source>
        <dbReference type="ARBA" id="ARBA00008014"/>
    </source>
</evidence>
<comment type="similarity">
    <text evidence="2 7 8">Belongs to the chorismate synthase family.</text>
</comment>
<reference evidence="10" key="1">
    <citation type="submission" date="2015-06" db="EMBL/GenBank/DDBJ databases">
        <authorList>
            <person name="Bertelli C."/>
        </authorList>
    </citation>
    <scope>NUCLEOTIDE SEQUENCE [LARGE SCALE GENOMIC DNA]</scope>
    <source>
        <strain evidence="10">CRIB-30</strain>
    </source>
</reference>
<accession>A0A0H5DRP1</accession>
<comment type="caution">
    <text evidence="7">Lacks conserved residue(s) required for the propagation of feature annotation.</text>
</comment>
<dbReference type="AlphaFoldDB" id="A0A0H5DRP1"/>
<keyword evidence="4 7" id="KW-0028">Amino-acid biosynthesis</keyword>
<keyword evidence="5 7" id="KW-0057">Aromatic amino acid biosynthesis</keyword>
<organism evidence="9 10">
    <name type="scientific">Estrella lausannensis</name>
    <dbReference type="NCBI Taxonomy" id="483423"/>
    <lineage>
        <taxon>Bacteria</taxon>
        <taxon>Pseudomonadati</taxon>
        <taxon>Chlamydiota</taxon>
        <taxon>Chlamydiia</taxon>
        <taxon>Parachlamydiales</taxon>
        <taxon>Candidatus Criblamydiaceae</taxon>
        <taxon>Estrella</taxon>
    </lineage>
</organism>
<proteinExistence type="inferred from homology"/>
<dbReference type="GO" id="GO:0009423">
    <property type="term" value="P:chorismate biosynthetic process"/>
    <property type="evidence" value="ECO:0007669"/>
    <property type="project" value="UniProtKB-UniRule"/>
</dbReference>
<comment type="cofactor">
    <cofactor evidence="7 8">
        <name>FMNH2</name>
        <dbReference type="ChEBI" id="CHEBI:57618"/>
    </cofactor>
    <text evidence="7 8">Reduced FMN (FMNH(2)).</text>
</comment>
<dbReference type="PANTHER" id="PTHR21085">
    <property type="entry name" value="CHORISMATE SYNTHASE"/>
    <property type="match status" value="1"/>
</dbReference>
<dbReference type="PIRSF" id="PIRSF001456">
    <property type="entry name" value="Chorismate_synth"/>
    <property type="match status" value="1"/>
</dbReference>
<dbReference type="GO" id="GO:0008652">
    <property type="term" value="P:amino acid biosynthetic process"/>
    <property type="evidence" value="ECO:0007669"/>
    <property type="project" value="UniProtKB-KW"/>
</dbReference>
<dbReference type="OrthoDB" id="9771806at2"/>
<feature type="binding site" evidence="7">
    <location>
        <position position="291"/>
    </location>
    <ligand>
        <name>FMN</name>
        <dbReference type="ChEBI" id="CHEBI:58210"/>
    </ligand>
</feature>
<protein>
    <recommendedName>
        <fullName evidence="3 7">Chorismate synthase</fullName>
        <shortName evidence="7">CS</shortName>
        <ecNumber evidence="3 7">4.2.3.5</ecNumber>
    </recommendedName>
    <alternativeName>
        <fullName evidence="7">5-enolpyruvylshikimate-3-phosphate phospholyase</fullName>
    </alternativeName>
</protein>
<dbReference type="GO" id="GO:0004107">
    <property type="term" value="F:chorismate synthase activity"/>
    <property type="evidence" value="ECO:0007669"/>
    <property type="project" value="UniProtKB-UniRule"/>
</dbReference>
<evidence type="ECO:0000256" key="8">
    <source>
        <dbReference type="RuleBase" id="RU000605"/>
    </source>
</evidence>
<dbReference type="CDD" id="cd07304">
    <property type="entry name" value="Chorismate_synthase"/>
    <property type="match status" value="1"/>
</dbReference>
<dbReference type="PANTHER" id="PTHR21085:SF0">
    <property type="entry name" value="CHORISMATE SYNTHASE"/>
    <property type="match status" value="1"/>
</dbReference>